<evidence type="ECO:0000256" key="6">
    <source>
        <dbReference type="PIRSR" id="PIRSR000429-1"/>
    </source>
</evidence>
<dbReference type="InterPro" id="IPR020613">
    <property type="entry name" value="Thiolase_CS"/>
</dbReference>
<evidence type="ECO:0000313" key="10">
    <source>
        <dbReference type="EMBL" id="AHF07178.1"/>
    </source>
</evidence>
<keyword evidence="3 7" id="KW-0808">Transferase</keyword>
<proteinExistence type="inferred from homology"/>
<dbReference type="InterPro" id="IPR020617">
    <property type="entry name" value="Thiolase_C"/>
</dbReference>
<dbReference type="PANTHER" id="PTHR18919:SF107">
    <property type="entry name" value="ACETYL-COA ACETYLTRANSFERASE, CYTOSOLIC"/>
    <property type="match status" value="1"/>
</dbReference>
<dbReference type="PIRSF" id="PIRSF000429">
    <property type="entry name" value="Ac-CoA_Ac_transf"/>
    <property type="match status" value="1"/>
</dbReference>
<dbReference type="PANTHER" id="PTHR18919">
    <property type="entry name" value="ACETYL-COA C-ACYLTRANSFERASE"/>
    <property type="match status" value="1"/>
</dbReference>
<dbReference type="InterPro" id="IPR020610">
    <property type="entry name" value="Thiolase_AS"/>
</dbReference>
<dbReference type="Proteomes" id="UP000010847">
    <property type="component" value="Chromosome"/>
</dbReference>
<dbReference type="Pfam" id="PF00108">
    <property type="entry name" value="Thiolase_N"/>
    <property type="match status" value="1"/>
</dbReference>
<evidence type="ECO:0000256" key="5">
    <source>
        <dbReference type="ARBA" id="ARBA00030755"/>
    </source>
</evidence>
<feature type="domain" description="Thiolase N-terminal" evidence="8">
    <location>
        <begin position="7"/>
        <end position="272"/>
    </location>
</feature>
<feature type="active site" description="Proton acceptor" evidence="6">
    <location>
        <position position="394"/>
    </location>
</feature>
<dbReference type="Gene3D" id="3.40.47.10">
    <property type="match status" value="2"/>
</dbReference>
<dbReference type="GO" id="GO:0003985">
    <property type="term" value="F:acetyl-CoA C-acetyltransferase activity"/>
    <property type="evidence" value="ECO:0007669"/>
    <property type="project" value="UniProtKB-EC"/>
</dbReference>
<keyword evidence="11" id="KW-1185">Reference proteome</keyword>
<evidence type="ECO:0000259" key="8">
    <source>
        <dbReference type="Pfam" id="PF00108"/>
    </source>
</evidence>
<dbReference type="RefSeq" id="WP_006718789.1">
    <property type="nucleotide sequence ID" value="NZ_CP007032.1"/>
</dbReference>
<dbReference type="eggNOG" id="COG0183">
    <property type="taxonomic scope" value="Bacteria"/>
</dbReference>
<dbReference type="GO" id="GO:0006635">
    <property type="term" value="P:fatty acid beta-oxidation"/>
    <property type="evidence" value="ECO:0007669"/>
    <property type="project" value="TreeGrafter"/>
</dbReference>
<organism evidence="10 11">
    <name type="scientific">Desulfitobacterium metallireducens DSM 15288</name>
    <dbReference type="NCBI Taxonomy" id="871968"/>
    <lineage>
        <taxon>Bacteria</taxon>
        <taxon>Bacillati</taxon>
        <taxon>Bacillota</taxon>
        <taxon>Clostridia</taxon>
        <taxon>Eubacteriales</taxon>
        <taxon>Desulfitobacteriaceae</taxon>
        <taxon>Desulfitobacterium</taxon>
    </lineage>
</organism>
<dbReference type="STRING" id="871968.DESME_09075"/>
<protein>
    <recommendedName>
        <fullName evidence="2">acetyl-CoA C-acetyltransferase</fullName>
        <ecNumber evidence="2">2.3.1.9</ecNumber>
    </recommendedName>
    <alternativeName>
        <fullName evidence="5">Acetoacetyl-CoA thiolase</fullName>
    </alternativeName>
</protein>
<comment type="similarity">
    <text evidence="1 7">Belongs to the thiolase-like superfamily. Thiolase family.</text>
</comment>
<dbReference type="SUPFAM" id="SSF53901">
    <property type="entry name" value="Thiolase-like"/>
    <property type="match status" value="2"/>
</dbReference>
<evidence type="ECO:0000256" key="1">
    <source>
        <dbReference type="ARBA" id="ARBA00010982"/>
    </source>
</evidence>
<feature type="active site" description="Proton acceptor" evidence="6">
    <location>
        <position position="363"/>
    </location>
</feature>
<evidence type="ECO:0000259" key="9">
    <source>
        <dbReference type="Pfam" id="PF02803"/>
    </source>
</evidence>
<evidence type="ECO:0000313" key="11">
    <source>
        <dbReference type="Proteomes" id="UP000010847"/>
    </source>
</evidence>
<dbReference type="NCBIfam" id="TIGR01930">
    <property type="entry name" value="AcCoA-C-Actrans"/>
    <property type="match status" value="1"/>
</dbReference>
<evidence type="ECO:0000256" key="7">
    <source>
        <dbReference type="RuleBase" id="RU003557"/>
    </source>
</evidence>
<dbReference type="EC" id="2.3.1.9" evidence="2"/>
<keyword evidence="4 7" id="KW-0012">Acyltransferase</keyword>
<gene>
    <name evidence="10" type="ORF">DESME_09075</name>
</gene>
<evidence type="ECO:0000256" key="3">
    <source>
        <dbReference type="ARBA" id="ARBA00022679"/>
    </source>
</evidence>
<dbReference type="CDD" id="cd00751">
    <property type="entry name" value="thiolase"/>
    <property type="match status" value="1"/>
</dbReference>
<dbReference type="KEGG" id="dmt:DESME_09075"/>
<sequence>MKSLEQIVIVGAARTPVGAYLGDLKTVPVEELGRIALEEAINRAGIKKEDIDEVIVGHVTGSQTTNNLGKIIGINTGLKEVSTGFTVNRICGSGFQSAISAVQELQLMNRSFIAAGGAESLSRAEYYLPANSRYEGFRMGDSKLIDANDEGHRSASGYPNKDITHMGITAELVAEKYSITREEQDKFAYNSQMKAKQAMEAGLFAQEIVPVEVKGKKGMVTIVDKDGHPKLNTTLEGLATLKPAFKKGGTVTAGNASGLNDGGAFEIFTKESTAKERNLEVMAKVVGYSITGCDPRLMGLGPVSAINTVLAENNLTLSDIDILEINEAFAAQTLGCLIELGNGPGTELYERLNPYGGAVALGHPLGMSGARIITSICYQFKNNPSKKYAIGSACIGGGQGIALLFENGYYKG</sequence>
<evidence type="ECO:0000256" key="2">
    <source>
        <dbReference type="ARBA" id="ARBA00012705"/>
    </source>
</evidence>
<name>W0ECF5_9FIRM</name>
<dbReference type="InterPro" id="IPR016039">
    <property type="entry name" value="Thiolase-like"/>
</dbReference>
<dbReference type="AlphaFoldDB" id="W0ECF5"/>
<dbReference type="EMBL" id="CP007032">
    <property type="protein sequence ID" value="AHF07178.1"/>
    <property type="molecule type" value="Genomic_DNA"/>
</dbReference>
<dbReference type="PROSITE" id="PS00099">
    <property type="entry name" value="THIOLASE_3"/>
    <property type="match status" value="1"/>
</dbReference>
<evidence type="ECO:0000256" key="4">
    <source>
        <dbReference type="ARBA" id="ARBA00023315"/>
    </source>
</evidence>
<reference evidence="10 11" key="1">
    <citation type="submission" date="2013-12" db="EMBL/GenBank/DDBJ databases">
        <authorList>
            <consortium name="DOE Joint Genome Institute"/>
            <person name="Smidt H."/>
            <person name="Huntemann M."/>
            <person name="Han J."/>
            <person name="Chen A."/>
            <person name="Kyrpides N."/>
            <person name="Mavromatis K."/>
            <person name="Markowitz V."/>
            <person name="Palaniappan K."/>
            <person name="Ivanova N."/>
            <person name="Schaumberg A."/>
            <person name="Pati A."/>
            <person name="Liolios K."/>
            <person name="Nordberg H.P."/>
            <person name="Cantor M.N."/>
            <person name="Hua S.X."/>
            <person name="Woyke T."/>
        </authorList>
    </citation>
    <scope>NUCLEOTIDE SEQUENCE [LARGE SCALE GENOMIC DNA]</scope>
    <source>
        <strain evidence="11">DSM 15288</strain>
    </source>
</reference>
<dbReference type="Pfam" id="PF02803">
    <property type="entry name" value="Thiolase_C"/>
    <property type="match status" value="1"/>
</dbReference>
<dbReference type="InterPro" id="IPR020616">
    <property type="entry name" value="Thiolase_N"/>
</dbReference>
<dbReference type="PROSITE" id="PS00737">
    <property type="entry name" value="THIOLASE_2"/>
    <property type="match status" value="1"/>
</dbReference>
<accession>W0ECF5</accession>
<feature type="active site" description="Acyl-thioester intermediate" evidence="6">
    <location>
        <position position="91"/>
    </location>
</feature>
<feature type="domain" description="Thiolase C-terminal" evidence="9">
    <location>
        <begin position="280"/>
        <end position="406"/>
    </location>
</feature>
<dbReference type="InterPro" id="IPR002155">
    <property type="entry name" value="Thiolase"/>
</dbReference>
<dbReference type="OrthoDB" id="56116at2"/>
<dbReference type="HOGENOM" id="CLU_031026_0_0_9"/>